<gene>
    <name evidence="2" type="ORF">Plil01_001555600</name>
</gene>
<dbReference type="EMBL" id="BSXW01001442">
    <property type="protein sequence ID" value="GMF36820.1"/>
    <property type="molecule type" value="Genomic_DNA"/>
</dbReference>
<feature type="region of interest" description="Disordered" evidence="1">
    <location>
        <begin position="39"/>
        <end position="75"/>
    </location>
</feature>
<dbReference type="Gene3D" id="1.20.5.190">
    <property type="match status" value="1"/>
</dbReference>
<dbReference type="Proteomes" id="UP001165083">
    <property type="component" value="Unassembled WGS sequence"/>
</dbReference>
<evidence type="ECO:0000313" key="3">
    <source>
        <dbReference type="Proteomes" id="UP001165083"/>
    </source>
</evidence>
<reference evidence="2" key="1">
    <citation type="submission" date="2023-04" db="EMBL/GenBank/DDBJ databases">
        <title>Phytophthora lilii NBRC 32176.</title>
        <authorList>
            <person name="Ichikawa N."/>
            <person name="Sato H."/>
            <person name="Tonouchi N."/>
        </authorList>
    </citation>
    <scope>NUCLEOTIDE SEQUENCE</scope>
    <source>
        <strain evidence="2">NBRC 32176</strain>
    </source>
</reference>
<dbReference type="Pfam" id="PF00612">
    <property type="entry name" value="IQ"/>
    <property type="match status" value="2"/>
</dbReference>
<dbReference type="InterPro" id="IPR000048">
    <property type="entry name" value="IQ_motif_EF-hand-BS"/>
</dbReference>
<dbReference type="AlphaFoldDB" id="A0A9W6XDM3"/>
<dbReference type="PROSITE" id="PS51257">
    <property type="entry name" value="PROKAR_LIPOPROTEIN"/>
    <property type="match status" value="1"/>
</dbReference>
<dbReference type="SMART" id="SM00015">
    <property type="entry name" value="IQ"/>
    <property type="match status" value="3"/>
</dbReference>
<comment type="caution">
    <text evidence="2">The sequence shown here is derived from an EMBL/GenBank/DDBJ whole genome shotgun (WGS) entry which is preliminary data.</text>
</comment>
<sequence>MPKYTDWSPAGVLGPTVANPAVIACPRGLQGESGCHAAVSKTKLSPKKRDSSQLLPSEPRNNNNSEHKEERYVQSNAQAQKHRALAASLLQRQVQVWLFRRQEILRLGEVRRLREELNQAAASLIQTSYRRCVKRRAIIKYIDDAKNYETTLKALLNGCLCRKRQMEEVQRFTTLRKQQKEYEDDQKRRYVCVWLRRYWQARRNLEKLQQTKSNEKMLGWIQRWRLRKRCEARRIVREEEKQKQMKQNASAQAIGSFYQAHKLYRIAKAELQYRRRMRNGLILLVNRYRLCVLRLTQCRWQHQVHDVKLAEEATRKIQRIWRSYAAVAKHAKRITSSVHLQRVFRGHLARVQYARFKREAMILQRNAAATIIQRHTRGRLARLWFNEALCKLRERFRCTNCGVIEPSGTYCKYCGRHRTTSGPLASVLMLHEKWLLEKSFSSSTVKLVPKESPGFISSSSSTLLVASPPKPELRSASLRVTTFSSINSDVEVLRSLPVVVSPRHRRLVVKNGARSYSFCGTNFRRNSTSSIGEQTALRAATIADLQARSTASAQAHALESHLARLEKANSVISKGRVDYRASFM</sequence>
<accession>A0A9W6XDM3</accession>
<dbReference type="PROSITE" id="PS50096">
    <property type="entry name" value="IQ"/>
    <property type="match status" value="2"/>
</dbReference>
<dbReference type="OrthoDB" id="110642at2759"/>
<evidence type="ECO:0000256" key="1">
    <source>
        <dbReference type="SAM" id="MobiDB-lite"/>
    </source>
</evidence>
<protein>
    <submittedName>
        <fullName evidence="2">Unnamed protein product</fullName>
    </submittedName>
</protein>
<feature type="compositionally biased region" description="Polar residues" evidence="1">
    <location>
        <begin position="52"/>
        <end position="64"/>
    </location>
</feature>
<keyword evidence="3" id="KW-1185">Reference proteome</keyword>
<proteinExistence type="predicted"/>
<name>A0A9W6XDM3_9STRA</name>
<organism evidence="2 3">
    <name type="scientific">Phytophthora lilii</name>
    <dbReference type="NCBI Taxonomy" id="2077276"/>
    <lineage>
        <taxon>Eukaryota</taxon>
        <taxon>Sar</taxon>
        <taxon>Stramenopiles</taxon>
        <taxon>Oomycota</taxon>
        <taxon>Peronosporomycetes</taxon>
        <taxon>Peronosporales</taxon>
        <taxon>Peronosporaceae</taxon>
        <taxon>Phytophthora</taxon>
    </lineage>
</organism>
<evidence type="ECO:0000313" key="2">
    <source>
        <dbReference type="EMBL" id="GMF36820.1"/>
    </source>
</evidence>